<name>A0ABP0GDP8_CLALP</name>
<dbReference type="EMBL" id="CAWYQH010000110">
    <property type="protein sequence ID" value="CAK8689900.1"/>
    <property type="molecule type" value="Genomic_DNA"/>
</dbReference>
<accession>A0ABP0GDP8</accession>
<comment type="caution">
    <text evidence="1">The sequence shown here is derived from an EMBL/GenBank/DDBJ whole genome shotgun (WGS) entry which is preliminary data.</text>
</comment>
<evidence type="ECO:0000313" key="1">
    <source>
        <dbReference type="EMBL" id="CAK8689900.1"/>
    </source>
</evidence>
<gene>
    <name evidence="1" type="ORF">CVLEPA_LOCUS22555</name>
</gene>
<dbReference type="Proteomes" id="UP001642483">
    <property type="component" value="Unassembled WGS sequence"/>
</dbReference>
<sequence length="141" mass="16434">MRFEGKHSLFKNLAANASYKNITKYMAQRQQQALCSNMLTGNMFSSNAQHGPEVRETSHDIIHKIYQYQPGILKWFQFNGMKFKEDCFIASQPENDLPSFGKVISYNDILYYEPLPFYSINEIVYVPSKIDFTGFVDESYK</sequence>
<organism evidence="1 2">
    <name type="scientific">Clavelina lepadiformis</name>
    <name type="common">Light-bulb sea squirt</name>
    <name type="synonym">Ascidia lepadiformis</name>
    <dbReference type="NCBI Taxonomy" id="159417"/>
    <lineage>
        <taxon>Eukaryota</taxon>
        <taxon>Metazoa</taxon>
        <taxon>Chordata</taxon>
        <taxon>Tunicata</taxon>
        <taxon>Ascidiacea</taxon>
        <taxon>Aplousobranchia</taxon>
        <taxon>Clavelinidae</taxon>
        <taxon>Clavelina</taxon>
    </lineage>
</organism>
<proteinExistence type="predicted"/>
<keyword evidence="2" id="KW-1185">Reference proteome</keyword>
<protein>
    <submittedName>
        <fullName evidence="1">Uncharacterized protein</fullName>
    </submittedName>
</protein>
<evidence type="ECO:0000313" key="2">
    <source>
        <dbReference type="Proteomes" id="UP001642483"/>
    </source>
</evidence>
<reference evidence="1 2" key="1">
    <citation type="submission" date="2024-02" db="EMBL/GenBank/DDBJ databases">
        <authorList>
            <person name="Daric V."/>
            <person name="Darras S."/>
        </authorList>
    </citation>
    <scope>NUCLEOTIDE SEQUENCE [LARGE SCALE GENOMIC DNA]</scope>
</reference>